<protein>
    <recommendedName>
        <fullName evidence="24">Lysosomal membrane ascorbate-dependent ferrireductase CYB561A3</fullName>
        <ecNumber evidence="23">7.2.1.3</ecNumber>
    </recommendedName>
    <alternativeName>
        <fullName evidence="26">Cytochrome b ascorbate-dependent protein 3</fullName>
    </alternativeName>
    <alternativeName>
        <fullName evidence="25">Lysosomal cytochrome b</fullName>
    </alternativeName>
</protein>
<evidence type="ECO:0000256" key="5">
    <source>
        <dbReference type="ARBA" id="ARBA00022448"/>
    </source>
</evidence>
<feature type="transmembrane region" description="Helical" evidence="31">
    <location>
        <begin position="402"/>
        <end position="429"/>
    </location>
</feature>
<keyword evidence="5" id="KW-0813">Transport</keyword>
<dbReference type="InterPro" id="IPR043205">
    <property type="entry name" value="CYB561/CYBRD1-like"/>
</dbReference>
<feature type="transmembrane region" description="Helical" evidence="31">
    <location>
        <begin position="367"/>
        <end position="390"/>
    </location>
</feature>
<keyword evidence="6" id="KW-0349">Heme</keyword>
<dbReference type="CDD" id="cd10580">
    <property type="entry name" value="TNFRSF10"/>
    <property type="match status" value="1"/>
</dbReference>
<evidence type="ECO:0000256" key="7">
    <source>
        <dbReference type="ARBA" id="ARBA00022692"/>
    </source>
</evidence>
<evidence type="ECO:0000256" key="17">
    <source>
        <dbReference type="ARBA" id="ARBA00023004"/>
    </source>
</evidence>
<feature type="region of interest" description="Disordered" evidence="30">
    <location>
        <begin position="166"/>
        <end position="187"/>
    </location>
</feature>
<evidence type="ECO:0000256" key="1">
    <source>
        <dbReference type="ARBA" id="ARBA00001970"/>
    </source>
</evidence>
<dbReference type="PROSITE" id="PS00652">
    <property type="entry name" value="TNFR_NGFR_1"/>
    <property type="match status" value="1"/>
</dbReference>
<evidence type="ECO:0000256" key="22">
    <source>
        <dbReference type="ARBA" id="ARBA00023228"/>
    </source>
</evidence>
<evidence type="ECO:0000256" key="28">
    <source>
        <dbReference type="ARBA" id="ARBA00048457"/>
    </source>
</evidence>
<evidence type="ECO:0000256" key="20">
    <source>
        <dbReference type="ARBA" id="ARBA00023170"/>
    </source>
</evidence>
<dbReference type="PROSITE" id="PS50050">
    <property type="entry name" value="TNFR_NGFR_2"/>
    <property type="match status" value="2"/>
</dbReference>
<dbReference type="Pfam" id="PF03188">
    <property type="entry name" value="Cytochrom_B561"/>
    <property type="match status" value="1"/>
</dbReference>
<feature type="disulfide bond" evidence="29">
    <location>
        <begin position="108"/>
        <end position="126"/>
    </location>
</feature>
<dbReference type="Pfam" id="PF00020">
    <property type="entry name" value="TNFR_c6"/>
    <property type="match status" value="2"/>
</dbReference>
<comment type="catalytic activity">
    <reaction evidence="28">
        <text>Fe(3+)(out) + L-ascorbate(in) = monodehydro-L-ascorbate radical(in) + Fe(2+)(out) + H(+)</text>
        <dbReference type="Rhea" id="RHEA:30403"/>
        <dbReference type="ChEBI" id="CHEBI:15378"/>
        <dbReference type="ChEBI" id="CHEBI:29033"/>
        <dbReference type="ChEBI" id="CHEBI:29034"/>
        <dbReference type="ChEBI" id="CHEBI:38290"/>
        <dbReference type="ChEBI" id="CHEBI:59513"/>
        <dbReference type="EC" id="7.2.1.3"/>
    </reaction>
    <physiologicalReaction direction="left-to-right" evidence="28">
        <dbReference type="Rhea" id="RHEA:30404"/>
    </physiologicalReaction>
</comment>
<feature type="chain" id="PRO_5032443589" description="Lysosomal membrane ascorbate-dependent ferrireductase CYB561A3" evidence="32">
    <location>
        <begin position="24"/>
        <end position="528"/>
    </location>
</feature>
<dbReference type="InterPro" id="IPR001368">
    <property type="entry name" value="TNFR/NGFR_Cys_rich_reg"/>
</dbReference>
<proteinExistence type="predicted"/>
<dbReference type="GO" id="GO:0004888">
    <property type="term" value="F:transmembrane signaling receptor activity"/>
    <property type="evidence" value="ECO:0007669"/>
    <property type="project" value="UniProtKB-ARBA"/>
</dbReference>
<reference evidence="35" key="1">
    <citation type="journal article" name="BMC Genomics">
        <title>Long-read sequencing and de novo genome assembly of marine medaka (Oryzias melastigma).</title>
        <authorList>
            <person name="Liang P."/>
            <person name="Saqib H.S.A."/>
            <person name="Ni X."/>
            <person name="Shen Y."/>
        </authorList>
    </citation>
    <scope>NUCLEOTIDE SEQUENCE</scope>
    <source>
        <strain evidence="35">Bigg-433</strain>
    </source>
</reference>
<keyword evidence="8" id="KW-0053">Apoptosis</keyword>
<dbReference type="GO" id="GO:0005765">
    <property type="term" value="C:lysosomal membrane"/>
    <property type="evidence" value="ECO:0007669"/>
    <property type="project" value="UniProtKB-SubCell"/>
</dbReference>
<keyword evidence="22" id="KW-0458">Lysosome</keyword>
<sequence>MNFGPVLGGLWVAALFTGFVCHAAEPPASQRSGSDHRNATLRQHRTQCVENQQYPHQGLCCLNCQAGTFVKKPCDRNQQQGTCEPCEHGQTHTEHSNGMNRCLPCNHCRQDQIEVAACTVTTNTRCECKPGTFCAPEQACEVCKRCAKCKAGEEEVKKCTPFSNTVCQKRGPSSTEPAPVRPSPTSASASQTNLVIYVFIFLFVALVVCVAIWWFKGKPSCQTSCVKSHCQSSEIVKIPIDETTNSPEERQNNQNSGLECEEPRPESRPLLQETQVGMTKASPPLEDEDRGLGDSLPNTTSSSQTSLSALPPTAASSGSTPRHSPSAFRQLPADMDDPLKHRLVPLLAAVVYRVPSTWRQKKSTWKLVHGGLMLLALLLTALGLCAVFDFHRAASIPDMYSLHSWVGLCTVLLFAFQWLLGLAGFLLPCSPPWFRSRLKPVHIWLGNVVLILSLTSCISGINEKLIFTLDGSTNESYSSLPLEAKFANFLGILIVAFGMVVLRILSKEEWRRPETEESAHPLMDGHRT</sequence>
<accession>A0A834F1W7</accession>
<feature type="transmembrane region" description="Helical" evidence="31">
    <location>
        <begin position="486"/>
        <end position="505"/>
    </location>
</feature>
<evidence type="ECO:0000256" key="27">
    <source>
        <dbReference type="ARBA" id="ARBA00046132"/>
    </source>
</evidence>
<evidence type="ECO:0000256" key="31">
    <source>
        <dbReference type="SAM" id="Phobius"/>
    </source>
</evidence>
<evidence type="ECO:0000256" key="24">
    <source>
        <dbReference type="ARBA" id="ARBA00040498"/>
    </source>
</evidence>
<dbReference type="GO" id="GO:0031902">
    <property type="term" value="C:late endosome membrane"/>
    <property type="evidence" value="ECO:0007669"/>
    <property type="project" value="UniProtKB-SubCell"/>
</dbReference>
<dbReference type="AlphaFoldDB" id="A0A834F1W7"/>
<feature type="transmembrane region" description="Helical" evidence="31">
    <location>
        <begin position="194"/>
        <end position="215"/>
    </location>
</feature>
<comment type="cofactor">
    <cofactor evidence="1">
        <name>heme b</name>
        <dbReference type="ChEBI" id="CHEBI:60344"/>
    </cofactor>
</comment>
<dbReference type="InterPro" id="IPR034024">
    <property type="entry name" value="TNFRSF10_N"/>
</dbReference>
<evidence type="ECO:0000256" key="3">
    <source>
        <dbReference type="ARBA" id="ARBA00004155"/>
    </source>
</evidence>
<evidence type="ECO:0000256" key="16">
    <source>
        <dbReference type="ARBA" id="ARBA00023002"/>
    </source>
</evidence>
<evidence type="ECO:0000256" key="25">
    <source>
        <dbReference type="ARBA" id="ARBA00042550"/>
    </source>
</evidence>
<keyword evidence="19 29" id="KW-1015">Disulfide bond</keyword>
<name>A0A834F1W7_ORYME</name>
<dbReference type="FunFam" id="2.10.50.10:FF:000004">
    <property type="entry name" value="Tumor necrosis factor receptor superfamily member 6"/>
    <property type="match status" value="1"/>
</dbReference>
<dbReference type="GO" id="GO:0140571">
    <property type="term" value="F:transmembrane ascorbate ferrireductase activity"/>
    <property type="evidence" value="ECO:0007669"/>
    <property type="project" value="UniProtKB-EC"/>
</dbReference>
<evidence type="ECO:0000256" key="2">
    <source>
        <dbReference type="ARBA" id="ARBA00004107"/>
    </source>
</evidence>
<feature type="disulfide bond" evidence="29">
    <location>
        <begin position="149"/>
        <end position="167"/>
    </location>
</feature>
<dbReference type="SUPFAM" id="SSF57586">
    <property type="entry name" value="TNF receptor-like"/>
    <property type="match status" value="2"/>
</dbReference>
<evidence type="ECO:0000256" key="4">
    <source>
        <dbReference type="ARBA" id="ARBA00011738"/>
    </source>
</evidence>
<evidence type="ECO:0000256" key="29">
    <source>
        <dbReference type="PROSITE-ProRule" id="PRU00206"/>
    </source>
</evidence>
<evidence type="ECO:0000256" key="9">
    <source>
        <dbReference type="ARBA" id="ARBA00022723"/>
    </source>
</evidence>
<gene>
    <name evidence="35" type="ORF">FQA47_011094</name>
</gene>
<dbReference type="GO" id="GO:0006915">
    <property type="term" value="P:apoptotic process"/>
    <property type="evidence" value="ECO:0007669"/>
    <property type="project" value="UniProtKB-KW"/>
</dbReference>
<evidence type="ECO:0000256" key="10">
    <source>
        <dbReference type="ARBA" id="ARBA00022729"/>
    </source>
</evidence>
<comment type="function">
    <text evidence="27">Transmembrane reductase that uses ascorbate as an electron donor in the cytoplasm and transfers electrons across membranes to reduce iron cations Fe(3+) into Fe(2+) in the lumen of the late endosome and lysosome. Reduced iron can then be extruded from the late endosome and lysosome to the cytoplasm by divalent metal-specific transporters. It is therefore most probably involved in endosomal and lysosomal cellular iron homeostasis.</text>
</comment>
<dbReference type="InterPro" id="IPR006593">
    <property type="entry name" value="Cyt_b561/ferric_Rdtase_TM"/>
</dbReference>
<evidence type="ECO:0000256" key="26">
    <source>
        <dbReference type="ARBA" id="ARBA00042571"/>
    </source>
</evidence>
<keyword evidence="14" id="KW-0249">Electron transport</keyword>
<evidence type="ECO:0000256" key="8">
    <source>
        <dbReference type="ARBA" id="ARBA00022703"/>
    </source>
</evidence>
<keyword evidence="17" id="KW-0408">Iron</keyword>
<dbReference type="SMART" id="SM00665">
    <property type="entry name" value="B561"/>
    <property type="match status" value="1"/>
</dbReference>
<evidence type="ECO:0000256" key="23">
    <source>
        <dbReference type="ARBA" id="ARBA00024225"/>
    </source>
</evidence>
<evidence type="ECO:0000313" key="36">
    <source>
        <dbReference type="Proteomes" id="UP000646548"/>
    </source>
</evidence>
<keyword evidence="20" id="KW-0675">Receptor</keyword>
<feature type="disulfide bond" evidence="29">
    <location>
        <begin position="128"/>
        <end position="143"/>
    </location>
</feature>
<keyword evidence="13" id="KW-1278">Translocase</keyword>
<evidence type="ECO:0000256" key="15">
    <source>
        <dbReference type="ARBA" id="ARBA00022989"/>
    </source>
</evidence>
<evidence type="ECO:0000256" key="6">
    <source>
        <dbReference type="ARBA" id="ARBA00022617"/>
    </source>
</evidence>
<feature type="compositionally biased region" description="Polar residues" evidence="30">
    <location>
        <begin position="166"/>
        <end position="176"/>
    </location>
</feature>
<feature type="domain" description="TNFR-Cys" evidence="33">
    <location>
        <begin position="85"/>
        <end position="126"/>
    </location>
</feature>
<feature type="domain" description="TNFR-Cys" evidence="33">
    <location>
        <begin position="127"/>
        <end position="167"/>
    </location>
</feature>
<organism evidence="35 36">
    <name type="scientific">Oryzias melastigma</name>
    <name type="common">Marine medaka</name>
    <dbReference type="NCBI Taxonomy" id="30732"/>
    <lineage>
        <taxon>Eukaryota</taxon>
        <taxon>Metazoa</taxon>
        <taxon>Chordata</taxon>
        <taxon>Craniata</taxon>
        <taxon>Vertebrata</taxon>
        <taxon>Euteleostomi</taxon>
        <taxon>Actinopterygii</taxon>
        <taxon>Neopterygii</taxon>
        <taxon>Teleostei</taxon>
        <taxon>Neoteleostei</taxon>
        <taxon>Acanthomorphata</taxon>
        <taxon>Ovalentaria</taxon>
        <taxon>Atherinomorphae</taxon>
        <taxon>Beloniformes</taxon>
        <taxon>Adrianichthyidae</taxon>
        <taxon>Oryziinae</taxon>
        <taxon>Oryzias</taxon>
    </lineage>
</organism>
<keyword evidence="12" id="KW-0967">Endosome</keyword>
<dbReference type="GO" id="GO:0046872">
    <property type="term" value="F:metal ion binding"/>
    <property type="evidence" value="ECO:0007669"/>
    <property type="project" value="UniProtKB-KW"/>
</dbReference>
<feature type="compositionally biased region" description="Polar residues" evidence="30">
    <location>
        <begin position="242"/>
        <end position="257"/>
    </location>
</feature>
<evidence type="ECO:0000259" key="34">
    <source>
        <dbReference type="PROSITE" id="PS50939"/>
    </source>
</evidence>
<keyword evidence="11" id="KW-0677">Repeat</keyword>
<feature type="compositionally biased region" description="Low complexity" evidence="30">
    <location>
        <begin position="295"/>
        <end position="321"/>
    </location>
</feature>
<keyword evidence="9" id="KW-0479">Metal-binding</keyword>
<keyword evidence="7 31" id="KW-0812">Transmembrane</keyword>
<evidence type="ECO:0000256" key="19">
    <source>
        <dbReference type="ARBA" id="ARBA00023157"/>
    </source>
</evidence>
<dbReference type="EMBL" id="WKFB01000798">
    <property type="protein sequence ID" value="KAF6717856.1"/>
    <property type="molecule type" value="Genomic_DNA"/>
</dbReference>
<feature type="transmembrane region" description="Helical" evidence="31">
    <location>
        <begin position="441"/>
        <end position="461"/>
    </location>
</feature>
<dbReference type="EC" id="7.2.1.3" evidence="23"/>
<evidence type="ECO:0000256" key="18">
    <source>
        <dbReference type="ARBA" id="ARBA00023136"/>
    </source>
</evidence>
<evidence type="ECO:0000313" key="35">
    <source>
        <dbReference type="EMBL" id="KAF6717856.1"/>
    </source>
</evidence>
<comment type="subcellular location">
    <subcellularLocation>
        <location evidence="2">Late endosome membrane</location>
        <topology evidence="2">Multi-pass membrane protein</topology>
    </subcellularLocation>
    <subcellularLocation>
        <location evidence="3">Lysosome membrane</location>
        <topology evidence="3">Multi-pass membrane protein</topology>
    </subcellularLocation>
</comment>
<keyword evidence="21" id="KW-0325">Glycoprotein</keyword>
<evidence type="ECO:0000259" key="33">
    <source>
        <dbReference type="PROSITE" id="PS50050"/>
    </source>
</evidence>
<evidence type="ECO:0000256" key="32">
    <source>
        <dbReference type="SAM" id="SignalP"/>
    </source>
</evidence>
<dbReference type="PANTHER" id="PTHR10106">
    <property type="entry name" value="CYTOCHROME B561-RELATED"/>
    <property type="match status" value="1"/>
</dbReference>
<evidence type="ECO:0000256" key="13">
    <source>
        <dbReference type="ARBA" id="ARBA00022967"/>
    </source>
</evidence>
<comment type="subunit">
    <text evidence="4">Homodimer.</text>
</comment>
<evidence type="ECO:0000256" key="12">
    <source>
        <dbReference type="ARBA" id="ARBA00022753"/>
    </source>
</evidence>
<feature type="signal peptide" evidence="32">
    <location>
        <begin position="1"/>
        <end position="23"/>
    </location>
</feature>
<comment type="caution">
    <text evidence="35">The sequence shown here is derived from an EMBL/GenBank/DDBJ whole genome shotgun (WGS) entry which is preliminary data.</text>
</comment>
<dbReference type="PANTHER" id="PTHR10106:SF38">
    <property type="entry name" value="LYSOSOMAL MEMBRANE ASCORBATE-DEPENDENT FERRIREDUCTASE CYB561A3"/>
    <property type="match status" value="1"/>
</dbReference>
<evidence type="ECO:0000256" key="30">
    <source>
        <dbReference type="SAM" id="MobiDB-lite"/>
    </source>
</evidence>
<feature type="domain" description="Cytochrome b561" evidence="34">
    <location>
        <begin position="296"/>
        <end position="506"/>
    </location>
</feature>
<evidence type="ECO:0000256" key="21">
    <source>
        <dbReference type="ARBA" id="ARBA00023180"/>
    </source>
</evidence>
<feature type="disulfide bond" evidence="29">
    <location>
        <begin position="146"/>
        <end position="159"/>
    </location>
</feature>
<feature type="disulfide bond" evidence="29">
    <location>
        <begin position="105"/>
        <end position="118"/>
    </location>
</feature>
<dbReference type="SMART" id="SM00208">
    <property type="entry name" value="TNFR"/>
    <property type="match status" value="3"/>
</dbReference>
<dbReference type="Gene3D" id="2.10.50.10">
    <property type="entry name" value="Tumor Necrosis Factor Receptor, subunit A, domain 2"/>
    <property type="match status" value="3"/>
</dbReference>
<keyword evidence="16" id="KW-0560">Oxidoreductase</keyword>
<comment type="caution">
    <text evidence="29">Lacks conserved residue(s) required for the propagation of feature annotation.</text>
</comment>
<feature type="repeat" description="TNFR-Cys" evidence="29">
    <location>
        <begin position="127"/>
        <end position="167"/>
    </location>
</feature>
<dbReference type="Gene3D" id="1.20.120.1770">
    <property type="match status" value="1"/>
</dbReference>
<dbReference type="Proteomes" id="UP000646548">
    <property type="component" value="Unassembled WGS sequence"/>
</dbReference>
<feature type="region of interest" description="Disordered" evidence="30">
    <location>
        <begin position="240"/>
        <end position="332"/>
    </location>
</feature>
<feature type="repeat" description="TNFR-Cys" evidence="29">
    <location>
        <begin position="85"/>
        <end position="126"/>
    </location>
</feature>
<evidence type="ECO:0000256" key="11">
    <source>
        <dbReference type="ARBA" id="ARBA00022737"/>
    </source>
</evidence>
<keyword evidence="15 31" id="KW-1133">Transmembrane helix</keyword>
<dbReference type="FunFam" id="1.20.120.1770:FF:000001">
    <property type="entry name" value="Cytochrome b reductase 1"/>
    <property type="match status" value="1"/>
</dbReference>
<keyword evidence="18 31" id="KW-0472">Membrane</keyword>
<dbReference type="PROSITE" id="PS50939">
    <property type="entry name" value="CYTOCHROME_B561"/>
    <property type="match status" value="1"/>
</dbReference>
<evidence type="ECO:0000256" key="14">
    <source>
        <dbReference type="ARBA" id="ARBA00022982"/>
    </source>
</evidence>
<keyword evidence="10 32" id="KW-0732">Signal</keyword>